<accession>A0A1G2P6I5</accession>
<evidence type="ECO:0000313" key="3">
    <source>
        <dbReference type="Proteomes" id="UP000176355"/>
    </source>
</evidence>
<feature type="transmembrane region" description="Helical" evidence="1">
    <location>
        <begin position="27"/>
        <end position="48"/>
    </location>
</feature>
<evidence type="ECO:0000313" key="2">
    <source>
        <dbReference type="EMBL" id="OHA43242.1"/>
    </source>
</evidence>
<dbReference type="STRING" id="1802333.A3G03_00785"/>
<comment type="caution">
    <text evidence="2">The sequence shown here is derived from an EMBL/GenBank/DDBJ whole genome shotgun (WGS) entry which is preliminary data.</text>
</comment>
<dbReference type="EMBL" id="MHSL01000028">
    <property type="protein sequence ID" value="OHA43242.1"/>
    <property type="molecule type" value="Genomic_DNA"/>
</dbReference>
<name>A0A1G2P6I5_9BACT</name>
<evidence type="ECO:0000256" key="1">
    <source>
        <dbReference type="SAM" id="Phobius"/>
    </source>
</evidence>
<dbReference type="Proteomes" id="UP000176355">
    <property type="component" value="Unassembled WGS sequence"/>
</dbReference>
<keyword evidence="1" id="KW-1133">Transmembrane helix</keyword>
<protein>
    <recommendedName>
        <fullName evidence="4">POTRA domain-containing protein</fullName>
    </recommendedName>
</protein>
<gene>
    <name evidence="2" type="ORF">A3G03_00785</name>
</gene>
<keyword evidence="1" id="KW-0812">Transmembrane</keyword>
<sequence length="280" mass="31375">MVKKPSAHFYKTKRSNSLAARRRRTRVIMGVSILIIFASAIFGLSWFLNQPFIVINNLTVSGNSLVATNDIVNTVKNIIADSYLGLFAKNNILIYPEKIIRQTLVAAFPAIKEVSGNLKNWQTLQLSVRERSPFALWCQSIDSADCFYLDDDGLIFSVAPVFSNNIFLKFAGGQISASSSPIGKNFLSNDEFRQLNFFLDSLTPLGLMPISLEVGIDEYQIYLKNGGRLIIGAADDLSKVLENLKTIFHSENLKKAFARGGAIDYIDFRYGNKVFYKFKN</sequence>
<proteinExistence type="predicted"/>
<organism evidence="2 3">
    <name type="scientific">Candidatus Taylorbacteria bacterium RIFCSPLOWO2_12_FULL_44_15c</name>
    <dbReference type="NCBI Taxonomy" id="1802333"/>
    <lineage>
        <taxon>Bacteria</taxon>
        <taxon>Candidatus Tayloriibacteriota</taxon>
    </lineage>
</organism>
<reference evidence="2 3" key="1">
    <citation type="journal article" date="2016" name="Nat. Commun.">
        <title>Thousands of microbial genomes shed light on interconnected biogeochemical processes in an aquifer system.</title>
        <authorList>
            <person name="Anantharaman K."/>
            <person name="Brown C.T."/>
            <person name="Hug L.A."/>
            <person name="Sharon I."/>
            <person name="Castelle C.J."/>
            <person name="Probst A.J."/>
            <person name="Thomas B.C."/>
            <person name="Singh A."/>
            <person name="Wilkins M.J."/>
            <person name="Karaoz U."/>
            <person name="Brodie E.L."/>
            <person name="Williams K.H."/>
            <person name="Hubbard S.S."/>
            <person name="Banfield J.F."/>
        </authorList>
    </citation>
    <scope>NUCLEOTIDE SEQUENCE [LARGE SCALE GENOMIC DNA]</scope>
</reference>
<keyword evidence="1" id="KW-0472">Membrane</keyword>
<dbReference type="AlphaFoldDB" id="A0A1G2P6I5"/>
<evidence type="ECO:0008006" key="4">
    <source>
        <dbReference type="Google" id="ProtNLM"/>
    </source>
</evidence>